<dbReference type="RefSeq" id="WP_184855520.1">
    <property type="nucleotide sequence ID" value="NZ_JACHLK010000001.1"/>
</dbReference>
<protein>
    <submittedName>
        <fullName evidence="3">Spore coat protein U-like protein</fullName>
    </submittedName>
</protein>
<keyword evidence="3" id="KW-0167">Capsid protein</keyword>
<evidence type="ECO:0000259" key="2">
    <source>
        <dbReference type="Pfam" id="PF05229"/>
    </source>
</evidence>
<organism evidence="3 4">
    <name type="scientific">Acidovorax soli</name>
    <dbReference type="NCBI Taxonomy" id="592050"/>
    <lineage>
        <taxon>Bacteria</taxon>
        <taxon>Pseudomonadati</taxon>
        <taxon>Pseudomonadota</taxon>
        <taxon>Betaproteobacteria</taxon>
        <taxon>Burkholderiales</taxon>
        <taxon>Comamonadaceae</taxon>
        <taxon>Acidovorax</taxon>
    </lineage>
</organism>
<evidence type="ECO:0000313" key="4">
    <source>
        <dbReference type="Proteomes" id="UP000575083"/>
    </source>
</evidence>
<gene>
    <name evidence="3" type="ORF">HNP48_000792</name>
</gene>
<accession>A0A7X0PA60</accession>
<evidence type="ECO:0000313" key="3">
    <source>
        <dbReference type="EMBL" id="MBB6558128.1"/>
    </source>
</evidence>
<evidence type="ECO:0000256" key="1">
    <source>
        <dbReference type="SAM" id="SignalP"/>
    </source>
</evidence>
<comment type="caution">
    <text evidence="3">The sequence shown here is derived from an EMBL/GenBank/DDBJ whole genome shotgun (WGS) entry which is preliminary data.</text>
</comment>
<feature type="chain" id="PRO_5030943222" evidence="1">
    <location>
        <begin position="23"/>
        <end position="314"/>
    </location>
</feature>
<reference evidence="3 4" key="1">
    <citation type="submission" date="2020-08" db="EMBL/GenBank/DDBJ databases">
        <title>Functional genomics of gut bacteria from endangered species of beetles.</title>
        <authorList>
            <person name="Carlos-Shanley C."/>
        </authorList>
    </citation>
    <scope>NUCLEOTIDE SEQUENCE [LARGE SCALE GENOMIC DNA]</scope>
    <source>
        <strain evidence="3 4">S00198</strain>
    </source>
</reference>
<dbReference type="SMART" id="SM00972">
    <property type="entry name" value="SCPU"/>
    <property type="match status" value="2"/>
</dbReference>
<dbReference type="PANTHER" id="PTHR37089">
    <property type="entry name" value="PROTEIN U-RELATED"/>
    <property type="match status" value="1"/>
</dbReference>
<dbReference type="InterPro" id="IPR007893">
    <property type="entry name" value="Spore_coat_U/FanG"/>
</dbReference>
<dbReference type="PANTHER" id="PTHR37089:SF1">
    <property type="entry name" value="MEMBRANE PROTEIN"/>
    <property type="match status" value="1"/>
</dbReference>
<keyword evidence="3" id="KW-0946">Virion</keyword>
<dbReference type="InterPro" id="IPR053167">
    <property type="entry name" value="Spore_coat_component"/>
</dbReference>
<dbReference type="EMBL" id="JACHLK010000001">
    <property type="protein sequence ID" value="MBB6558128.1"/>
    <property type="molecule type" value="Genomic_DNA"/>
</dbReference>
<keyword evidence="4" id="KW-1185">Reference proteome</keyword>
<feature type="domain" description="Spore coat protein U/FanG" evidence="2">
    <location>
        <begin position="182"/>
        <end position="310"/>
    </location>
</feature>
<dbReference type="AlphaFoldDB" id="A0A7X0PA60"/>
<keyword evidence="1" id="KW-0732">Signal</keyword>
<sequence length="314" mass="32345">MTRAFFSLGALLLATCAMPAAAVCTNTETGGALGSYPSQRVQSGTPIMTTADFKLGCGTAVVSLLGTPTLKAKITTATTGLTLKNTTNTALTIPYTLSQLGGGSYTQGVLLIDLNGTNAVALLSNNNATISMRITTQVGANVPAGTYTDSITVNWNYANICEGAAVGNTCVGNNRSGDVDRTLIVQLVVINDCTITAPDINFGSAPLPSAFPTVSQSISLNCTKGMTYTVGLDPGGYINGTRRQMASGANRLQYNIFKGDASVWGSVGTARVSGLPAADGLTLQTIPYTATVYPDQPNPPAGAYSDTVKVDVQF</sequence>
<dbReference type="Pfam" id="PF05229">
    <property type="entry name" value="SCPU"/>
    <property type="match status" value="1"/>
</dbReference>
<name>A0A7X0PA60_9BURK</name>
<proteinExistence type="predicted"/>
<feature type="signal peptide" evidence="1">
    <location>
        <begin position="1"/>
        <end position="22"/>
    </location>
</feature>
<dbReference type="Proteomes" id="UP000575083">
    <property type="component" value="Unassembled WGS sequence"/>
</dbReference>